<dbReference type="InterPro" id="IPR001638">
    <property type="entry name" value="Solute-binding_3/MltF_N"/>
</dbReference>
<dbReference type="RefSeq" id="WP_186405184.1">
    <property type="nucleotide sequence ID" value="NZ_CP017717.1"/>
</dbReference>
<organism evidence="6 7">
    <name type="scientific">[Actinomadura] parvosata subsp. kistnae</name>
    <dbReference type="NCBI Taxonomy" id="1909395"/>
    <lineage>
        <taxon>Bacteria</taxon>
        <taxon>Bacillati</taxon>
        <taxon>Actinomycetota</taxon>
        <taxon>Actinomycetes</taxon>
        <taxon>Streptosporangiales</taxon>
        <taxon>Streptosporangiaceae</taxon>
        <taxon>Nonomuraea</taxon>
    </lineage>
</organism>
<feature type="region of interest" description="Disordered" evidence="4">
    <location>
        <begin position="293"/>
        <end position="317"/>
    </location>
</feature>
<dbReference type="PANTHER" id="PTHR30024">
    <property type="entry name" value="ALIPHATIC SULFONATES-BINDING PROTEIN-RELATED"/>
    <property type="match status" value="1"/>
</dbReference>
<evidence type="ECO:0000256" key="2">
    <source>
        <dbReference type="ARBA" id="ARBA00010742"/>
    </source>
</evidence>
<dbReference type="AlphaFoldDB" id="A0A1U9ZYL5"/>
<dbReference type="Proteomes" id="UP000190797">
    <property type="component" value="Chromosome"/>
</dbReference>
<evidence type="ECO:0000313" key="7">
    <source>
        <dbReference type="Proteomes" id="UP000190797"/>
    </source>
</evidence>
<evidence type="ECO:0000256" key="3">
    <source>
        <dbReference type="ARBA" id="ARBA00022729"/>
    </source>
</evidence>
<comment type="similarity">
    <text evidence="2">Belongs to the bacterial solute-binding protein SsuA/TauA family.</text>
</comment>
<keyword evidence="7" id="KW-1185">Reference proteome</keyword>
<keyword evidence="3" id="KW-0732">Signal</keyword>
<dbReference type="KEGG" id="noa:BKM31_17505"/>
<accession>A0A1U9ZYL5</accession>
<evidence type="ECO:0000259" key="5">
    <source>
        <dbReference type="SMART" id="SM00062"/>
    </source>
</evidence>
<name>A0A1U9ZYL5_9ACTN</name>
<protein>
    <recommendedName>
        <fullName evidence="5">Solute-binding protein family 3/N-terminal domain-containing protein</fullName>
    </recommendedName>
</protein>
<dbReference type="Gene3D" id="3.40.190.10">
    <property type="entry name" value="Periplasmic binding protein-like II"/>
    <property type="match status" value="2"/>
</dbReference>
<proteinExistence type="inferred from homology"/>
<dbReference type="InterPro" id="IPR015168">
    <property type="entry name" value="SsuA/THI5"/>
</dbReference>
<gene>
    <name evidence="6" type="ORF">BKM31_17505</name>
</gene>
<dbReference type="SMART" id="SM00062">
    <property type="entry name" value="PBPb"/>
    <property type="match status" value="1"/>
</dbReference>
<dbReference type="GO" id="GO:0042597">
    <property type="term" value="C:periplasmic space"/>
    <property type="evidence" value="ECO:0007669"/>
    <property type="project" value="UniProtKB-SubCell"/>
</dbReference>
<evidence type="ECO:0000256" key="1">
    <source>
        <dbReference type="ARBA" id="ARBA00004418"/>
    </source>
</evidence>
<feature type="domain" description="Solute-binding protein family 3/N-terminal" evidence="5">
    <location>
        <begin position="3"/>
        <end position="230"/>
    </location>
</feature>
<evidence type="ECO:0000256" key="4">
    <source>
        <dbReference type="SAM" id="MobiDB-lite"/>
    </source>
</evidence>
<dbReference type="PANTHER" id="PTHR30024:SF47">
    <property type="entry name" value="TAURINE-BINDING PERIPLASMIC PROTEIN"/>
    <property type="match status" value="1"/>
</dbReference>
<dbReference type="SUPFAM" id="SSF53850">
    <property type="entry name" value="Periplasmic binding protein-like II"/>
    <property type="match status" value="1"/>
</dbReference>
<evidence type="ECO:0000313" key="6">
    <source>
        <dbReference type="EMBL" id="AQZ63017.1"/>
    </source>
</evidence>
<reference evidence="7" key="1">
    <citation type="journal article" date="2017" name="Med. Chem. Commun.">
        <title>Nonomuraea sp. ATCC 55076 harbours the largest actinomycete chromosome to date and the kistamicin biosynthetic gene cluster.</title>
        <authorList>
            <person name="Nazari B."/>
            <person name="Forneris C.C."/>
            <person name="Gibson M.I."/>
            <person name="Moon K."/>
            <person name="Schramma K.R."/>
            <person name="Seyedsayamdost M.R."/>
        </authorList>
    </citation>
    <scope>NUCLEOTIDE SEQUENCE [LARGE SCALE GENOMIC DNA]</scope>
    <source>
        <strain evidence="7">ATCC 55076</strain>
    </source>
</reference>
<sequence>MTTIKVGYMPIPDCVTLLVAEKNGYFAAEGLNVQREVVQGGGIALPKLESGALDFAIMNYVAAIEKEAAEPGMIKLVNDAYQAAPNTFVLMVAGNSPITSVSDLRGKHIAVLTLNSVGTLTLESALKVAGLTQQDVQVTELPVTDMINALESRRIDAAWMTEPFISAYGAQHGGRKLADIMTGQTLDLPIAGWATSGAFAKNHPAKVAAFQRAMQRAQADAAADRALVISLLPTYTKIDPAAAASISIGVFPLDLAPTRIQRVADLMLDYHYIDNPVDVAHLLIQPPALPTPPAASLLSPPSPPSPSASPRSQDSAS</sequence>
<feature type="compositionally biased region" description="Low complexity" evidence="4">
    <location>
        <begin position="308"/>
        <end position="317"/>
    </location>
</feature>
<dbReference type="STRING" id="1909395.BKM31_17505"/>
<comment type="subcellular location">
    <subcellularLocation>
        <location evidence="1">Periplasm</location>
    </subcellularLocation>
</comment>
<dbReference type="Pfam" id="PF09084">
    <property type="entry name" value="NMT1"/>
    <property type="match status" value="1"/>
</dbReference>
<dbReference type="EMBL" id="CP017717">
    <property type="protein sequence ID" value="AQZ63017.1"/>
    <property type="molecule type" value="Genomic_DNA"/>
</dbReference>